<accession>A0AA39VQT7</accession>
<dbReference type="Gene3D" id="3.40.50.300">
    <property type="entry name" value="P-loop containing nucleotide triphosphate hydrolases"/>
    <property type="match status" value="1"/>
</dbReference>
<evidence type="ECO:0000313" key="5">
    <source>
        <dbReference type="EMBL" id="KAK0589585.1"/>
    </source>
</evidence>
<feature type="domain" description="ABC transporter" evidence="4">
    <location>
        <begin position="240"/>
        <end position="467"/>
    </location>
</feature>
<keyword evidence="2" id="KW-0547">Nucleotide-binding</keyword>
<sequence>MHILDLLAFGQCTLNKDEMELLCVVLWRLWYWRNQHAHSIPRIRNEDVFAWASDYIGVFRLANLVERGSAGLPRPVARIRWSKPDFGSFKINTDAAIKVANNQVGVGAIIRDSGGTVMVAAVQKIDACYDPSVAEAVAILFGLRVAVERGLLPAVLESDAQSVVNLCSGSDICADIGVVLSDIRNLANLTVIFMASYVALSSPIHCKQFEFPSLISQKSRSRVNFRRTQAGVISCDYSCVEVRDVCYRPPGTQLNILNGVSFSLPEKSLGLIFGQSGSGKTTLLQLLAGLSKPTSGSIYVQKYGNDGKPNMSPEPLPPERVGIVFQFPERYFVADNVLDEVIFGWPRQSGELQLKEYLALNLQRAVNWVGLSGISLDKDPHSLSGGYKRRLALAIQLVQIPDLLILDEPLAGLDWKARADVVKLLKHLKKELTILVVSHDLKELVSLVDRSWRMDMGGVLMEEPLPV</sequence>
<dbReference type="GO" id="GO:0016887">
    <property type="term" value="F:ATP hydrolysis activity"/>
    <property type="evidence" value="ECO:0007669"/>
    <property type="project" value="InterPro"/>
</dbReference>
<dbReference type="InterPro" id="IPR050095">
    <property type="entry name" value="ECF_ABC_transporter_ATP-bd"/>
</dbReference>
<dbReference type="InterPro" id="IPR003439">
    <property type="entry name" value="ABC_transporter-like_ATP-bd"/>
</dbReference>
<dbReference type="InterPro" id="IPR012337">
    <property type="entry name" value="RNaseH-like_sf"/>
</dbReference>
<dbReference type="InterPro" id="IPR036397">
    <property type="entry name" value="RNaseH_sf"/>
</dbReference>
<keyword evidence="1" id="KW-0813">Transport</keyword>
<dbReference type="SUPFAM" id="SSF53098">
    <property type="entry name" value="Ribonuclease H-like"/>
    <property type="match status" value="1"/>
</dbReference>
<protein>
    <recommendedName>
        <fullName evidence="4">ABC transporter domain-containing protein</fullName>
    </recommendedName>
</protein>
<dbReference type="Gene3D" id="3.30.420.10">
    <property type="entry name" value="Ribonuclease H-like superfamily/Ribonuclease H"/>
    <property type="match status" value="1"/>
</dbReference>
<keyword evidence="3" id="KW-0067">ATP-binding</keyword>
<dbReference type="SUPFAM" id="SSF52540">
    <property type="entry name" value="P-loop containing nucleoside triphosphate hydrolases"/>
    <property type="match status" value="1"/>
</dbReference>
<reference evidence="5" key="2">
    <citation type="submission" date="2023-06" db="EMBL/GenBank/DDBJ databases">
        <authorList>
            <person name="Swenson N.G."/>
            <person name="Wegrzyn J.L."/>
            <person name="Mcevoy S.L."/>
        </authorList>
    </citation>
    <scope>NUCLEOTIDE SEQUENCE</scope>
    <source>
        <strain evidence="5">NS2018</strain>
        <tissue evidence="5">Leaf</tissue>
    </source>
</reference>
<dbReference type="InterPro" id="IPR002156">
    <property type="entry name" value="RNaseH_domain"/>
</dbReference>
<dbReference type="CDD" id="cd03225">
    <property type="entry name" value="ABC_cobalt_CbiO_domain1"/>
    <property type="match status" value="1"/>
</dbReference>
<organism evidence="5 6">
    <name type="scientific">Acer saccharum</name>
    <name type="common">Sugar maple</name>
    <dbReference type="NCBI Taxonomy" id="4024"/>
    <lineage>
        <taxon>Eukaryota</taxon>
        <taxon>Viridiplantae</taxon>
        <taxon>Streptophyta</taxon>
        <taxon>Embryophyta</taxon>
        <taxon>Tracheophyta</taxon>
        <taxon>Spermatophyta</taxon>
        <taxon>Magnoliopsida</taxon>
        <taxon>eudicotyledons</taxon>
        <taxon>Gunneridae</taxon>
        <taxon>Pentapetalae</taxon>
        <taxon>rosids</taxon>
        <taxon>malvids</taxon>
        <taxon>Sapindales</taxon>
        <taxon>Sapindaceae</taxon>
        <taxon>Hippocastanoideae</taxon>
        <taxon>Acereae</taxon>
        <taxon>Acer</taxon>
    </lineage>
</organism>
<dbReference type="Pfam" id="PF00005">
    <property type="entry name" value="ABC_tran"/>
    <property type="match status" value="1"/>
</dbReference>
<dbReference type="FunFam" id="3.40.50.300:FF:001645">
    <property type="entry name" value="ABC transporter I family member 11 chloroplastic"/>
    <property type="match status" value="1"/>
</dbReference>
<name>A0AA39VQT7_ACESA</name>
<dbReference type="GO" id="GO:0005524">
    <property type="term" value="F:ATP binding"/>
    <property type="evidence" value="ECO:0007669"/>
    <property type="project" value="UniProtKB-KW"/>
</dbReference>
<dbReference type="PROSITE" id="PS50893">
    <property type="entry name" value="ABC_TRANSPORTER_2"/>
    <property type="match status" value="1"/>
</dbReference>
<dbReference type="CDD" id="cd06222">
    <property type="entry name" value="RNase_H_like"/>
    <property type="match status" value="1"/>
</dbReference>
<dbReference type="InterPro" id="IPR003593">
    <property type="entry name" value="AAA+_ATPase"/>
</dbReference>
<evidence type="ECO:0000313" key="6">
    <source>
        <dbReference type="Proteomes" id="UP001168877"/>
    </source>
</evidence>
<gene>
    <name evidence="5" type="ORF">LWI29_016053</name>
</gene>
<dbReference type="AlphaFoldDB" id="A0AA39VQT7"/>
<comment type="caution">
    <text evidence="5">The sequence shown here is derived from an EMBL/GenBank/DDBJ whole genome shotgun (WGS) entry which is preliminary data.</text>
</comment>
<evidence type="ECO:0000259" key="4">
    <source>
        <dbReference type="PROSITE" id="PS50893"/>
    </source>
</evidence>
<evidence type="ECO:0000256" key="3">
    <source>
        <dbReference type="ARBA" id="ARBA00022840"/>
    </source>
</evidence>
<proteinExistence type="predicted"/>
<dbReference type="PANTHER" id="PTHR43553:SF1">
    <property type="entry name" value="ABC TRANSPORTER I FAMILY MEMBER 11, CHLOROPLASTIC"/>
    <property type="match status" value="1"/>
</dbReference>
<dbReference type="GO" id="GO:0003676">
    <property type="term" value="F:nucleic acid binding"/>
    <property type="evidence" value="ECO:0007669"/>
    <property type="project" value="InterPro"/>
</dbReference>
<evidence type="ECO:0000256" key="2">
    <source>
        <dbReference type="ARBA" id="ARBA00022741"/>
    </source>
</evidence>
<dbReference type="Pfam" id="PF13456">
    <property type="entry name" value="RVT_3"/>
    <property type="match status" value="1"/>
</dbReference>
<dbReference type="SMART" id="SM00382">
    <property type="entry name" value="AAA"/>
    <property type="match status" value="1"/>
</dbReference>
<dbReference type="Proteomes" id="UP001168877">
    <property type="component" value="Unassembled WGS sequence"/>
</dbReference>
<dbReference type="EMBL" id="JAUESC010000381">
    <property type="protein sequence ID" value="KAK0589585.1"/>
    <property type="molecule type" value="Genomic_DNA"/>
</dbReference>
<evidence type="ECO:0000256" key="1">
    <source>
        <dbReference type="ARBA" id="ARBA00022448"/>
    </source>
</evidence>
<reference evidence="5" key="1">
    <citation type="journal article" date="2022" name="Plant J.">
        <title>Strategies of tolerance reflected in two North American maple genomes.</title>
        <authorList>
            <person name="McEvoy S.L."/>
            <person name="Sezen U.U."/>
            <person name="Trouern-Trend A."/>
            <person name="McMahon S.M."/>
            <person name="Schaberg P.G."/>
            <person name="Yang J."/>
            <person name="Wegrzyn J.L."/>
            <person name="Swenson N.G."/>
        </authorList>
    </citation>
    <scope>NUCLEOTIDE SEQUENCE</scope>
    <source>
        <strain evidence="5">NS2018</strain>
    </source>
</reference>
<dbReference type="GO" id="GO:0042626">
    <property type="term" value="F:ATPase-coupled transmembrane transporter activity"/>
    <property type="evidence" value="ECO:0007669"/>
    <property type="project" value="TreeGrafter"/>
</dbReference>
<dbReference type="PANTHER" id="PTHR43553">
    <property type="entry name" value="HEAVY METAL TRANSPORTER"/>
    <property type="match status" value="1"/>
</dbReference>
<dbReference type="InterPro" id="IPR015856">
    <property type="entry name" value="ABC_transpr_CbiO/EcfA_su"/>
</dbReference>
<dbReference type="InterPro" id="IPR044730">
    <property type="entry name" value="RNase_H-like_dom_plant"/>
</dbReference>
<dbReference type="GO" id="GO:0009941">
    <property type="term" value="C:chloroplast envelope"/>
    <property type="evidence" value="ECO:0007669"/>
    <property type="project" value="TreeGrafter"/>
</dbReference>
<keyword evidence="6" id="KW-1185">Reference proteome</keyword>
<dbReference type="GO" id="GO:0004523">
    <property type="term" value="F:RNA-DNA hybrid ribonuclease activity"/>
    <property type="evidence" value="ECO:0007669"/>
    <property type="project" value="InterPro"/>
</dbReference>
<dbReference type="InterPro" id="IPR027417">
    <property type="entry name" value="P-loop_NTPase"/>
</dbReference>
<dbReference type="GO" id="GO:0016020">
    <property type="term" value="C:membrane"/>
    <property type="evidence" value="ECO:0007669"/>
    <property type="project" value="InterPro"/>
</dbReference>